<evidence type="ECO:0000313" key="6">
    <source>
        <dbReference type="EMBL" id="OCL90830.1"/>
    </source>
</evidence>
<dbReference type="PANTHER" id="PTHR30408:SF12">
    <property type="entry name" value="TYPE I RESTRICTION ENZYME MJAVIII SPECIFICITY SUBUNIT"/>
    <property type="match status" value="1"/>
</dbReference>
<reference evidence="6 7" key="1">
    <citation type="submission" date="2015-05" db="EMBL/GenBank/DDBJ databases">
        <authorList>
            <person name="Rovetto F."/>
            <person name="Cocolin L."/>
            <person name="Illeghems K."/>
            <person name="Van Nieuwerburgh F."/>
            <person name="Houf K."/>
        </authorList>
    </citation>
    <scope>NUCLEOTIDE SEQUENCE [LARGE SCALE GENOMIC DNA]</scope>
    <source>
        <strain evidence="6 7">117434</strain>
    </source>
</reference>
<sequence>MNKEIKQGYKQTKVGIIPEDWEVVKVGEKFDFLKTYSNSREDLNNVDEISYIHYGEIHTKHKFYIDFGKFELPKINKSKLPNEIIFAQNGDLVIADASEDYADIGKSAEIKNLTSKAVSGLHTFLLRDKNNNFVDGYKGYLLYNEIVARSIKKIATGISVLGISKTNLSKLEIPLPPLKEQEEIAEILTTWDEAITKQTELLEAKELQKKALMQKLLSGEVRFSGFSDEWEEIRLGKYIKEISKKNKENVELVLSVTNKHGFIAQKDYFEKEVASKDTSNYKIVKKGNFAYNPSRINVGSLGLLEEYEIGILSPMYVIFECLKGLDKQYLNYWLNTHNFTGNLSKFLSGSVRDSLAFNDMKLMKIKLPSLPEQQKIAEVLSLADDEINLLKNELEELKLQKKALMQKLLTGEVRVKV</sequence>
<dbReference type="InterPro" id="IPR000055">
    <property type="entry name" value="Restrct_endonuc_typeI_TRD"/>
</dbReference>
<dbReference type="RefSeq" id="WP_066179475.1">
    <property type="nucleotide sequence ID" value="NZ_LDIR01000003.1"/>
</dbReference>
<name>A0ABX2YAR8_9BACT</name>
<dbReference type="EMBL" id="LDIR01000003">
    <property type="protein sequence ID" value="OCL90830.1"/>
    <property type="molecule type" value="Genomic_DNA"/>
</dbReference>
<evidence type="ECO:0000256" key="2">
    <source>
        <dbReference type="ARBA" id="ARBA00022747"/>
    </source>
</evidence>
<dbReference type="InterPro" id="IPR052021">
    <property type="entry name" value="Type-I_RS_S_subunit"/>
</dbReference>
<gene>
    <name evidence="6" type="primary">hsdS_2</name>
    <name evidence="6" type="ORF">AAX28_01649</name>
</gene>
<feature type="coiled-coil region" evidence="4">
    <location>
        <begin position="380"/>
        <end position="407"/>
    </location>
</feature>
<dbReference type="InterPro" id="IPR044946">
    <property type="entry name" value="Restrct_endonuc_typeI_TRD_sf"/>
</dbReference>
<proteinExistence type="inferred from homology"/>
<keyword evidence="2" id="KW-0680">Restriction system</keyword>
<dbReference type="PANTHER" id="PTHR30408">
    <property type="entry name" value="TYPE-1 RESTRICTION ENZYME ECOKI SPECIFICITY PROTEIN"/>
    <property type="match status" value="1"/>
</dbReference>
<keyword evidence="7" id="KW-1185">Reference proteome</keyword>
<protein>
    <submittedName>
        <fullName evidence="6">Type-1 restriction enzyme EcoKI specificity protein</fullName>
    </submittedName>
</protein>
<evidence type="ECO:0000256" key="3">
    <source>
        <dbReference type="ARBA" id="ARBA00023125"/>
    </source>
</evidence>
<accession>A0ABX2YAR8</accession>
<evidence type="ECO:0000313" key="7">
    <source>
        <dbReference type="Proteomes" id="UP000093159"/>
    </source>
</evidence>
<feature type="domain" description="Type I restriction modification DNA specificity" evidence="5">
    <location>
        <begin position="18"/>
        <end position="199"/>
    </location>
</feature>
<evidence type="ECO:0000256" key="1">
    <source>
        <dbReference type="ARBA" id="ARBA00010923"/>
    </source>
</evidence>
<comment type="similarity">
    <text evidence="1">Belongs to the type-I restriction system S methylase family.</text>
</comment>
<evidence type="ECO:0000256" key="4">
    <source>
        <dbReference type="SAM" id="Coils"/>
    </source>
</evidence>
<feature type="domain" description="Type I restriction modification DNA specificity" evidence="5">
    <location>
        <begin position="318"/>
        <end position="398"/>
    </location>
</feature>
<comment type="caution">
    <text evidence="6">The sequence shown here is derived from an EMBL/GenBank/DDBJ whole genome shotgun (WGS) entry which is preliminary data.</text>
</comment>
<keyword evidence="4" id="KW-0175">Coiled coil</keyword>
<dbReference type="Pfam" id="PF01420">
    <property type="entry name" value="Methylase_S"/>
    <property type="match status" value="2"/>
</dbReference>
<dbReference type="Gene3D" id="3.90.220.20">
    <property type="entry name" value="DNA methylase specificity domains"/>
    <property type="match status" value="2"/>
</dbReference>
<evidence type="ECO:0000259" key="5">
    <source>
        <dbReference type="Pfam" id="PF01420"/>
    </source>
</evidence>
<dbReference type="SUPFAM" id="SSF116734">
    <property type="entry name" value="DNA methylase specificity domain"/>
    <property type="match status" value="2"/>
</dbReference>
<organism evidence="6 7">
    <name type="scientific">Arcobacter porcinus</name>
    <dbReference type="NCBI Taxonomy" id="1935204"/>
    <lineage>
        <taxon>Bacteria</taxon>
        <taxon>Pseudomonadati</taxon>
        <taxon>Campylobacterota</taxon>
        <taxon>Epsilonproteobacteria</taxon>
        <taxon>Campylobacterales</taxon>
        <taxon>Arcobacteraceae</taxon>
        <taxon>Arcobacter</taxon>
    </lineage>
</organism>
<keyword evidence="3" id="KW-0238">DNA-binding</keyword>
<dbReference type="Proteomes" id="UP000093159">
    <property type="component" value="Unassembled WGS sequence"/>
</dbReference>